<feature type="transmembrane region" description="Helical" evidence="7">
    <location>
        <begin position="153"/>
        <end position="176"/>
    </location>
</feature>
<dbReference type="GO" id="GO:0070765">
    <property type="term" value="C:gamma-secretase complex"/>
    <property type="evidence" value="ECO:0007669"/>
    <property type="project" value="TreeGrafter"/>
</dbReference>
<comment type="subcellular location">
    <subcellularLocation>
        <location evidence="1">Membrane</location>
        <topology evidence="1">Multi-pass membrane protein</topology>
    </subcellularLocation>
</comment>
<comment type="similarity">
    <text evidence="2">Belongs to the PEN-2 family.</text>
</comment>
<dbReference type="Pfam" id="PF10251">
    <property type="entry name" value="PEN-2"/>
    <property type="match status" value="1"/>
</dbReference>
<dbReference type="PANTHER" id="PTHR16318">
    <property type="entry name" value="GAMMA-SECRETASE SUBUNIT PEN-2"/>
    <property type="match status" value="1"/>
</dbReference>
<protein>
    <submittedName>
        <fullName evidence="8">Probable gamma-secretase subunit pen-2</fullName>
    </submittedName>
</protein>
<dbReference type="PANTHER" id="PTHR16318:SF0">
    <property type="entry name" value="GAMMA-SECRETASE SUBUNIT PEN-2"/>
    <property type="match status" value="1"/>
</dbReference>
<keyword evidence="5 7" id="KW-1133">Transmembrane helix</keyword>
<dbReference type="OrthoDB" id="524898at2759"/>
<evidence type="ECO:0000256" key="6">
    <source>
        <dbReference type="ARBA" id="ARBA00023136"/>
    </source>
</evidence>
<evidence type="ECO:0000313" key="8">
    <source>
        <dbReference type="EMBL" id="GFP99983.1"/>
    </source>
</evidence>
<proteinExistence type="inferred from homology"/>
<organism evidence="8 9">
    <name type="scientific">Phtheirospermum japonicum</name>
    <dbReference type="NCBI Taxonomy" id="374723"/>
    <lineage>
        <taxon>Eukaryota</taxon>
        <taxon>Viridiplantae</taxon>
        <taxon>Streptophyta</taxon>
        <taxon>Embryophyta</taxon>
        <taxon>Tracheophyta</taxon>
        <taxon>Spermatophyta</taxon>
        <taxon>Magnoliopsida</taxon>
        <taxon>eudicotyledons</taxon>
        <taxon>Gunneridae</taxon>
        <taxon>Pentapetalae</taxon>
        <taxon>asterids</taxon>
        <taxon>lamiids</taxon>
        <taxon>Lamiales</taxon>
        <taxon>Orobanchaceae</taxon>
        <taxon>Orobanchaceae incertae sedis</taxon>
        <taxon>Phtheirospermum</taxon>
    </lineage>
</organism>
<keyword evidence="4" id="KW-0914">Notch signaling pathway</keyword>
<sequence length="204" mass="22650">MESIIPPPTYLFPKWTTILEVLPPISRAFFPPPRTHFHPFLNGPRLTGRSASATKTLSPMHGGSSSWDSYACLSFGPSIASTSGPSFAISIRTPASAVLPFCINYRYTFRKLPCKSTNQHRSSSSSYSYYVCACEYYGVPSLKKSRRLLSTDLVGSAIGFIMFTVILSSWALTFAFGGERLFGHVWEELVMYNVADKYGLTGWI</sequence>
<keyword evidence="3 7" id="KW-0812">Transmembrane</keyword>
<evidence type="ECO:0000256" key="7">
    <source>
        <dbReference type="SAM" id="Phobius"/>
    </source>
</evidence>
<dbReference type="EMBL" id="BMAC01000600">
    <property type="protein sequence ID" value="GFP99983.1"/>
    <property type="molecule type" value="Genomic_DNA"/>
</dbReference>
<comment type="caution">
    <text evidence="8">The sequence shown here is derived from an EMBL/GenBank/DDBJ whole genome shotgun (WGS) entry which is preliminary data.</text>
</comment>
<accession>A0A830CVX5</accession>
<reference evidence="8" key="1">
    <citation type="submission" date="2020-07" db="EMBL/GenBank/DDBJ databases">
        <title>Ethylene signaling mediates host invasion by parasitic plants.</title>
        <authorList>
            <person name="Yoshida S."/>
        </authorList>
    </citation>
    <scope>NUCLEOTIDE SEQUENCE</scope>
    <source>
        <strain evidence="8">Okayama</strain>
    </source>
</reference>
<evidence type="ECO:0000313" key="9">
    <source>
        <dbReference type="Proteomes" id="UP000653305"/>
    </source>
</evidence>
<keyword evidence="6 7" id="KW-0472">Membrane</keyword>
<dbReference type="AlphaFoldDB" id="A0A830CVX5"/>
<dbReference type="Proteomes" id="UP000653305">
    <property type="component" value="Unassembled WGS sequence"/>
</dbReference>
<keyword evidence="9" id="KW-1185">Reference proteome</keyword>
<evidence type="ECO:0000256" key="5">
    <source>
        <dbReference type="ARBA" id="ARBA00022989"/>
    </source>
</evidence>
<evidence type="ECO:0000256" key="1">
    <source>
        <dbReference type="ARBA" id="ARBA00004141"/>
    </source>
</evidence>
<evidence type="ECO:0000256" key="3">
    <source>
        <dbReference type="ARBA" id="ARBA00022692"/>
    </source>
</evidence>
<dbReference type="InterPro" id="IPR019379">
    <property type="entry name" value="Gamma_Secretase_Asp_P_PEN2"/>
</dbReference>
<evidence type="ECO:0000256" key="2">
    <source>
        <dbReference type="ARBA" id="ARBA00009607"/>
    </source>
</evidence>
<dbReference type="GO" id="GO:0007219">
    <property type="term" value="P:Notch signaling pathway"/>
    <property type="evidence" value="ECO:0007669"/>
    <property type="project" value="UniProtKB-KW"/>
</dbReference>
<evidence type="ECO:0000256" key="4">
    <source>
        <dbReference type="ARBA" id="ARBA00022976"/>
    </source>
</evidence>
<gene>
    <name evidence="8" type="ORF">PHJA_002142400</name>
</gene>
<name>A0A830CVX5_9LAMI</name>